<evidence type="ECO:0000313" key="4">
    <source>
        <dbReference type="Proteomes" id="UP000632858"/>
    </source>
</evidence>
<keyword evidence="4" id="KW-1185">Reference proteome</keyword>
<comment type="caution">
    <text evidence="3">The sequence shown here is derived from an EMBL/GenBank/DDBJ whole genome shotgun (WGS) entry which is preliminary data.</text>
</comment>
<dbReference type="Pfam" id="PF14559">
    <property type="entry name" value="TPR_19"/>
    <property type="match status" value="1"/>
</dbReference>
<proteinExistence type="predicted"/>
<gene>
    <name evidence="3" type="ORF">GCM10010960_06900</name>
</gene>
<reference evidence="3" key="1">
    <citation type="journal article" date="2014" name="Int. J. Syst. Evol. Microbiol.">
        <title>Complete genome sequence of Corynebacterium casei LMG S-19264T (=DSM 44701T), isolated from a smear-ripened cheese.</title>
        <authorList>
            <consortium name="US DOE Joint Genome Institute (JGI-PGF)"/>
            <person name="Walter F."/>
            <person name="Albersmeier A."/>
            <person name="Kalinowski J."/>
            <person name="Ruckert C."/>
        </authorList>
    </citation>
    <scope>NUCLEOTIDE SEQUENCE</scope>
    <source>
        <strain evidence="3">CGMCC 1.12726</strain>
    </source>
</reference>
<accession>A0A917FLG4</accession>
<dbReference type="SUPFAM" id="SSF48452">
    <property type="entry name" value="TPR-like"/>
    <property type="match status" value="1"/>
</dbReference>
<dbReference type="InterPro" id="IPR049003">
    <property type="entry name" value="PgaA_barrel"/>
</dbReference>
<dbReference type="InterPro" id="IPR011990">
    <property type="entry name" value="TPR-like_helical_dom_sf"/>
</dbReference>
<dbReference type="EMBL" id="BMFO01000001">
    <property type="protein sequence ID" value="GGF87601.1"/>
    <property type="molecule type" value="Genomic_DNA"/>
</dbReference>
<evidence type="ECO:0000259" key="2">
    <source>
        <dbReference type="Pfam" id="PF21197"/>
    </source>
</evidence>
<protein>
    <recommendedName>
        <fullName evidence="2">PgaA membrane beta barrel domain-containing protein</fullName>
    </recommendedName>
</protein>
<feature type="signal peptide" evidence="1">
    <location>
        <begin position="1"/>
        <end position="21"/>
    </location>
</feature>
<feature type="domain" description="PgaA membrane beta barrel" evidence="2">
    <location>
        <begin position="235"/>
        <end position="379"/>
    </location>
</feature>
<dbReference type="AlphaFoldDB" id="A0A917FLG4"/>
<dbReference type="Pfam" id="PF21197">
    <property type="entry name" value="PgaA_barrel"/>
    <property type="match status" value="1"/>
</dbReference>
<keyword evidence="1" id="KW-0732">Signal</keyword>
<evidence type="ECO:0000256" key="1">
    <source>
        <dbReference type="SAM" id="SignalP"/>
    </source>
</evidence>
<dbReference type="Proteomes" id="UP000632858">
    <property type="component" value="Unassembled WGS sequence"/>
</dbReference>
<organism evidence="3 4">
    <name type="scientific">Arenimonas maotaiensis</name>
    <dbReference type="NCBI Taxonomy" id="1446479"/>
    <lineage>
        <taxon>Bacteria</taxon>
        <taxon>Pseudomonadati</taxon>
        <taxon>Pseudomonadota</taxon>
        <taxon>Gammaproteobacteria</taxon>
        <taxon>Lysobacterales</taxon>
        <taxon>Lysobacteraceae</taxon>
        <taxon>Arenimonas</taxon>
    </lineage>
</organism>
<name>A0A917FLG4_9GAMM</name>
<dbReference type="Gene3D" id="1.25.40.10">
    <property type="entry name" value="Tetratricopeptide repeat domain"/>
    <property type="match status" value="1"/>
</dbReference>
<reference evidence="3" key="2">
    <citation type="submission" date="2020-09" db="EMBL/GenBank/DDBJ databases">
        <authorList>
            <person name="Sun Q."/>
            <person name="Zhou Y."/>
        </authorList>
    </citation>
    <scope>NUCLEOTIDE SEQUENCE</scope>
    <source>
        <strain evidence="3">CGMCC 1.12726</strain>
    </source>
</reference>
<evidence type="ECO:0000313" key="3">
    <source>
        <dbReference type="EMBL" id="GGF87601.1"/>
    </source>
</evidence>
<feature type="chain" id="PRO_5037127259" description="PgaA membrane beta barrel domain-containing protein" evidence="1">
    <location>
        <begin position="22"/>
        <end position="462"/>
    </location>
</feature>
<sequence length="462" mass="50564">MAQMNALALAFGAFLALPAAAQDRSQEAREASARGDTAAAISIMREHLAAHPDDAAAKKDLARYYIWTGAYIEADALLSPMADADAEAKSLLAYNAAWAGRIDRALALNADGLTRDAGDFQANYTQAIALRQTARAYTAWPHVETVERAKPGSRDATDLRTGTRQRTASEISLSWGLSDDSDDIRADRVGLSAAIDVAQDWRLLADWSTGSYRAPIGGGYQPVSGGTRIDEDQLWLGAAYTPAQDTVITAMAGRSRTDLESHTLGLLRIDQRVNDDWRFSLGADRDRLGISPRSVSLGLMRDRYLAQVRYTPDLHWTADALFSRQDISDGNARSEVQLAVRRAVLRSPRAWLDIGGEVQWLSYDEAPGTGYYAPDNYRRFALTASAYLPVNQDAGFSLRAGAGLQRDETFSGWESANDLGVDFTSRFADDWQVQISAGYSNRAQAAGVYDARSFGVRLRKQF</sequence>